<feature type="signal peptide" evidence="1">
    <location>
        <begin position="1"/>
        <end position="25"/>
    </location>
</feature>
<dbReference type="WBParaSite" id="TREG1_66130.1">
    <property type="protein sequence ID" value="TREG1_66130.1"/>
    <property type="gene ID" value="TREG1_66130"/>
</dbReference>
<feature type="chain" id="PRO_5041719791" evidence="1">
    <location>
        <begin position="26"/>
        <end position="186"/>
    </location>
</feature>
<organism evidence="2 3">
    <name type="scientific">Trichobilharzia regenti</name>
    <name type="common">Nasal bird schistosome</name>
    <dbReference type="NCBI Taxonomy" id="157069"/>
    <lineage>
        <taxon>Eukaryota</taxon>
        <taxon>Metazoa</taxon>
        <taxon>Spiralia</taxon>
        <taxon>Lophotrochozoa</taxon>
        <taxon>Platyhelminthes</taxon>
        <taxon>Trematoda</taxon>
        <taxon>Digenea</taxon>
        <taxon>Strigeidida</taxon>
        <taxon>Schistosomatoidea</taxon>
        <taxon>Schistosomatidae</taxon>
        <taxon>Trichobilharzia</taxon>
    </lineage>
</organism>
<name>A0AA85K287_TRIRE</name>
<proteinExistence type="predicted"/>
<keyword evidence="1" id="KW-0732">Signal</keyword>
<dbReference type="AlphaFoldDB" id="A0AA85K287"/>
<evidence type="ECO:0000313" key="3">
    <source>
        <dbReference type="WBParaSite" id="TREG1_66130.1"/>
    </source>
</evidence>
<keyword evidence="2" id="KW-1185">Reference proteome</keyword>
<sequence>MNYFAYSHITVITLLAFAAINEVEGEPWDVKILRERLTIVKNITLGIISDLAGAEGRVQTIKERIFSQNPTSQDAIEKHLDCLKTAYEYKWGVTVFDTLAERLPENGEADLSDVVNCCVEESSAYQEKMKEFPLEKCLQNLPPASPKDLDQLNSEIEGVFYHQHKYGIYNFLQKLYTTQLEVLTAY</sequence>
<accession>A0AA85K287</accession>
<evidence type="ECO:0000256" key="1">
    <source>
        <dbReference type="SAM" id="SignalP"/>
    </source>
</evidence>
<dbReference type="Proteomes" id="UP000050795">
    <property type="component" value="Unassembled WGS sequence"/>
</dbReference>
<reference evidence="2" key="1">
    <citation type="submission" date="2022-06" db="EMBL/GenBank/DDBJ databases">
        <authorList>
            <person name="Berger JAMES D."/>
            <person name="Berger JAMES D."/>
        </authorList>
    </citation>
    <scope>NUCLEOTIDE SEQUENCE [LARGE SCALE GENOMIC DNA]</scope>
</reference>
<evidence type="ECO:0000313" key="2">
    <source>
        <dbReference type="Proteomes" id="UP000050795"/>
    </source>
</evidence>
<reference evidence="3" key="2">
    <citation type="submission" date="2023-11" db="UniProtKB">
        <authorList>
            <consortium name="WormBaseParasite"/>
        </authorList>
    </citation>
    <scope>IDENTIFICATION</scope>
</reference>
<protein>
    <submittedName>
        <fullName evidence="3">Uncharacterized protein</fullName>
    </submittedName>
</protein>